<evidence type="ECO:0000313" key="13">
    <source>
        <dbReference type="Proteomes" id="UP001152797"/>
    </source>
</evidence>
<protein>
    <recommendedName>
        <fullName evidence="14">Reverse transcriptase Ty1/copia-type domain-containing protein</fullName>
    </recommendedName>
</protein>
<dbReference type="GO" id="GO:0012505">
    <property type="term" value="C:endomembrane system"/>
    <property type="evidence" value="ECO:0007669"/>
    <property type="project" value="UniProtKB-SubCell"/>
</dbReference>
<dbReference type="PANTHER" id="PTHR48052">
    <property type="entry name" value="UNNAMED PRODUCT"/>
    <property type="match status" value="1"/>
</dbReference>
<evidence type="ECO:0008006" key="14">
    <source>
        <dbReference type="Google" id="ProtNLM"/>
    </source>
</evidence>
<feature type="compositionally biased region" description="Basic and acidic residues" evidence="10">
    <location>
        <begin position="2242"/>
        <end position="2258"/>
    </location>
</feature>
<dbReference type="GO" id="GO:0005886">
    <property type="term" value="C:plasma membrane"/>
    <property type="evidence" value="ECO:0007669"/>
    <property type="project" value="UniProtKB-SubCell"/>
</dbReference>
<keyword evidence="7" id="KW-0675">Receptor</keyword>
<feature type="compositionally biased region" description="Basic residues" evidence="10">
    <location>
        <begin position="70"/>
        <end position="88"/>
    </location>
</feature>
<feature type="region of interest" description="Disordered" evidence="10">
    <location>
        <begin position="67"/>
        <end position="88"/>
    </location>
</feature>
<feature type="compositionally biased region" description="Acidic residues" evidence="10">
    <location>
        <begin position="2226"/>
        <end position="2241"/>
    </location>
</feature>
<reference evidence="11" key="1">
    <citation type="submission" date="2022-10" db="EMBL/GenBank/DDBJ databases">
        <authorList>
            <person name="Chen Y."/>
            <person name="Dougan E. K."/>
            <person name="Chan C."/>
            <person name="Rhodes N."/>
            <person name="Thang M."/>
        </authorList>
    </citation>
    <scope>NUCLEOTIDE SEQUENCE</scope>
</reference>
<keyword evidence="13" id="KW-1185">Reference proteome</keyword>
<keyword evidence="5" id="KW-1133">Transmembrane helix</keyword>
<dbReference type="EMBL" id="CAMXCT020004445">
    <property type="protein sequence ID" value="CAL1162377.1"/>
    <property type="molecule type" value="Genomic_DNA"/>
</dbReference>
<dbReference type="CDD" id="cd09272">
    <property type="entry name" value="RNase_HI_RT_Ty1"/>
    <property type="match status" value="1"/>
</dbReference>
<dbReference type="InterPro" id="IPR032675">
    <property type="entry name" value="LRR_dom_sf"/>
</dbReference>
<evidence type="ECO:0000256" key="7">
    <source>
        <dbReference type="ARBA" id="ARBA00023170"/>
    </source>
</evidence>
<dbReference type="Pfam" id="PF13306">
    <property type="entry name" value="LRR_5"/>
    <property type="match status" value="1"/>
</dbReference>
<dbReference type="Gene3D" id="3.80.10.10">
    <property type="entry name" value="Ribonuclease Inhibitor"/>
    <property type="match status" value="2"/>
</dbReference>
<dbReference type="Proteomes" id="UP001152797">
    <property type="component" value="Unassembled WGS sequence"/>
</dbReference>
<keyword evidence="3" id="KW-0812">Transmembrane</keyword>
<dbReference type="EMBL" id="CAMXCT030004445">
    <property type="protein sequence ID" value="CAL4796314.1"/>
    <property type="molecule type" value="Genomic_DNA"/>
</dbReference>
<reference evidence="12" key="2">
    <citation type="submission" date="2024-04" db="EMBL/GenBank/DDBJ databases">
        <authorList>
            <person name="Chen Y."/>
            <person name="Shah S."/>
            <person name="Dougan E. K."/>
            <person name="Thang M."/>
            <person name="Chan C."/>
        </authorList>
    </citation>
    <scope>NUCLEOTIDE SEQUENCE [LARGE SCALE GENOMIC DNA]</scope>
</reference>
<evidence type="ECO:0000256" key="6">
    <source>
        <dbReference type="ARBA" id="ARBA00023136"/>
    </source>
</evidence>
<evidence type="ECO:0000256" key="1">
    <source>
        <dbReference type="ARBA" id="ARBA00004236"/>
    </source>
</evidence>
<evidence type="ECO:0000313" key="11">
    <source>
        <dbReference type="EMBL" id="CAI4009002.1"/>
    </source>
</evidence>
<gene>
    <name evidence="11" type="ORF">C1SCF055_LOCUS34390</name>
</gene>
<proteinExistence type="predicted"/>
<keyword evidence="4" id="KW-0732">Signal</keyword>
<evidence type="ECO:0000256" key="10">
    <source>
        <dbReference type="SAM" id="MobiDB-lite"/>
    </source>
</evidence>
<feature type="compositionally biased region" description="Polar residues" evidence="10">
    <location>
        <begin position="825"/>
        <end position="839"/>
    </location>
</feature>
<feature type="region of interest" description="Disordered" evidence="10">
    <location>
        <begin position="2182"/>
        <end position="2265"/>
    </location>
</feature>
<dbReference type="SUPFAM" id="SSF52058">
    <property type="entry name" value="L domain-like"/>
    <property type="match status" value="2"/>
</dbReference>
<feature type="compositionally biased region" description="Basic and acidic residues" evidence="10">
    <location>
        <begin position="2212"/>
        <end position="2222"/>
    </location>
</feature>
<name>A0A9P1DGG9_9DINO</name>
<comment type="caution">
    <text evidence="11">The sequence shown here is derived from an EMBL/GenBank/DDBJ whole genome shotgun (WGS) entry which is preliminary data.</text>
</comment>
<evidence type="ECO:0000256" key="4">
    <source>
        <dbReference type="ARBA" id="ARBA00022729"/>
    </source>
</evidence>
<evidence type="ECO:0000256" key="8">
    <source>
        <dbReference type="ARBA" id="ARBA00023180"/>
    </source>
</evidence>
<feature type="compositionally biased region" description="Low complexity" evidence="10">
    <location>
        <begin position="1482"/>
        <end position="1494"/>
    </location>
</feature>
<dbReference type="InterPro" id="IPR026906">
    <property type="entry name" value="LRR_5"/>
</dbReference>
<feature type="region of interest" description="Disordered" evidence="10">
    <location>
        <begin position="1460"/>
        <end position="1516"/>
    </location>
</feature>
<sequence>MPVSTHRPYFAKLALGACSVFKWQPCASRPVVRHRSPAADSSAAVRHSPSAADTVYLAPAATALGAGRHGTWRRPTRTPSRGRHAHPAGRFHVQLRDVGVKSLKPKNLKPLVNLDHAILAHQLVDMDGSDPCANVPATVLANRVATLLWFLGFQRGDCTKTSCDLFQGIEWNKDCEVRGISLPGDDSLSGNFSALSDFQLEHREALLEALGPLERMDLAKTRIAGDLAILEAMPKLKALNLSMTHIVGRLEVFQFTPKLEELDLAHSSVLGDVKVFESLPSLRSLRLRQTWTSGNAEALKGCLQLELLDLSWTRVRGFFEFGLPRLKDLDLSGAQIRGHAVLLLRSLRGVRAPLRRISLSWTAFSGTTMSLARWCPMEHLALAESEVYIRLRHFWKCSELRTLDLSGSRTRGDASELRNLPQLEEVDLSSTKISGSLEVFRFLPKLQKLQLSDTVVYGDMSVFSNTPDLVRLQLRNTKVMGRFKARAPLKSLELRHLEELTGSISTGANLEKLRMASGALRAQGLSSHTTVDFNEALEIFATTIQDLPKDPRMDHHMDKAKVYLCLMLLLDFPNNSFKEFKLKWQSSCEWRQQLRRLQLRRQRLPLVLHREVHLIERRSSTSSFQNNLRCLLQETENKKWRNGEIGTAWSLKQYLTVIDNKFEDDIAYVERSNATEVDIDLLEDEERHRGRFLYSLLSSLLQGRLLSLVRNVDRSNGLEALRQLLENCQPRARNRTMSMLQSIMSHPNFVMKNSIMSQLVRLEEHFVQFEKMGGKLTDEMKSAVVLKCVSGPLKIHLNLSLNESSTYPQIREVIKAYDTATTKWTDSVSSSPYSPQTAADPTGLEYKPMSIKSTTFGGETNERYELDTNEVDIIIDSGADAPIFPSSMIHCGRQCDGQQVALQDAQGRAIPLLGQRSVAVVLEDKNGVEIEVRDNVIFSDEISQPILSFGRLMNAGWSICAQTRSLRNGAYEIPLDFQNNSLIVRGHVRTIGEQPQAIRALKASLRGQCLWMASRWNTFIEETPGKTTVVTFLTDGFEDVEAMGFGVKGGEERAILEALEGEIQPMLDIPEDVQLEQQELELPPEVPAGNGEVQGAGDAEQLQLQVPQEGEIVVGEVLPHQIEVDGNVLTVASSLATLRAACDFYGVSRSGSKAKCYRRLCQHQKTLSAQAAIAQTQGVVERHPNAQTLVKPPDPKQQELHELTHTPYEPWYTACLKHRARPDPHRRTGEAHNTSIPIISMDFCMTKKKDGLDPQPEGVKDSAGNSLAENSIQRIRQLACTLVEDVTQGKRYDGKVARFGEPVYGYCKSRGKADAKWKVGLFLGKTENQDAWIIGDGVDVMLSRSIRRVDRPWANFLAYYYSGLQTHSFVYQTNFGGRIVPTKRKIIPQKQDGRLLPKLSEVERRFADEEADAVLAYARSRQGRLEAQQEVQQALAELPEQAPPGSGVIVEEIAVAPQHGQELPATSTSSETSQPANTDLLARPSSPRASSARPTEVGVAASTEEEPSAKRMKPSESSLRRIEMVERRLVEVKVANETYYHLDNVIDVDFVNAWESEDVEMIEEKAKDVNDIESLWSDDPLTRSPPEPLPEVDRLADEIEVNRLQEMGVIEKLALKDYELELLTTRMVYDWRIKDWKDPKTGSKRRRLLPAIYLMLTAVDGIDQEEIQIGSLDIKDAFLMADQEEPLQVTTKVGKFKVKKNLPGQRKAARSWYEFIANYLEKKGVTLCPENPCLGRRGGGLFLLLHVDDMMFCGMKSEVEKLIQELKSELNTSYKTIAQHEGDQFEFLKRKYVLREAFEKRYGPVKLQQVPCGDDAQEISTSGPLLMEEAKLYRSLVGSGIYLSQERIEIGFIIKQLASGMSNPSRGHLQVMRKLIGYLKNTRGHYNRLKAPSHGQGVHHHYDSEWILVTFTDSDWSGDRKTRRSTSSAVHCLNGIVVYHSSRGQRVVSLSSAEAELHGLVGGAADGIALRIYLQFLLDEEEIQHVCLIDNSATKQISNKRGTGKLRHVSGKLLWIQDQVSMKVLEVKQISTLLNIGDIGTKPLGKGRLYALMCWCNVFTKEGVPVGEEEAAKAKETHYNKTSVMRIAKLIQRVVLIGGLEQASGELVPFRMDLETVEVYKERSWTFIYITVSLQENEIQMHHMHITAMNVAIIRMGGYVNINDPIAEQDWDNWNYVERNNKTDDFRKSGDDDETEEPPQRPEELGEEEWPENVREERRDTLPEAFEGEPEQAGGETEEIDGEHAEGEESESELERSQSFHSGTNDTIASQFMTEEVDVSNTEVNGDMSDFPFMPKLKRLALNSSFVAGDLQVLGDKVKELEILEVALTKVLGDISALKALPALREVDVTSTMVAGDISSLSPKLTKAIFSWSNVSGDIQIFSQFQDLTTLALDHTFVHGDIKAFQQLGTLTTLNLASTLVFGKIKVFENALESLRKLDLSSTAITGDIQVIGYPMTVGKLTDILLDNTGVFGDIAVFNNLWKLERVSLSHTQVSGDVENFAVDRTRTWTTSNVKELSLSFSHVHGCIDHLGSNHKLVKLDLASTAVTGEFRQLMRCRELQMVDLSNTSVNGSFNFIKAWAGVKLHKLETLKLSNTKITLGRNRTEFNPVSIITAVREVALEARVDELRS</sequence>
<organism evidence="11">
    <name type="scientific">Cladocopium goreaui</name>
    <dbReference type="NCBI Taxonomy" id="2562237"/>
    <lineage>
        <taxon>Eukaryota</taxon>
        <taxon>Sar</taxon>
        <taxon>Alveolata</taxon>
        <taxon>Dinophyceae</taxon>
        <taxon>Suessiales</taxon>
        <taxon>Symbiodiniaceae</taxon>
        <taxon>Cladocopium</taxon>
    </lineage>
</organism>
<keyword evidence="6" id="KW-0472">Membrane</keyword>
<dbReference type="OrthoDB" id="414104at2759"/>
<feature type="compositionally biased region" description="Polar residues" evidence="10">
    <location>
        <begin position="1464"/>
        <end position="1477"/>
    </location>
</feature>
<keyword evidence="8" id="KW-0325">Glycoprotein</keyword>
<dbReference type="PANTHER" id="PTHR48052:SF38">
    <property type="entry name" value="PROTEIN KINASE DOMAIN-CONTAINING PROTEIN"/>
    <property type="match status" value="1"/>
</dbReference>
<evidence type="ECO:0000313" key="12">
    <source>
        <dbReference type="EMBL" id="CAL1162377.1"/>
    </source>
</evidence>
<keyword evidence="2" id="KW-1003">Cell membrane</keyword>
<evidence type="ECO:0000256" key="9">
    <source>
        <dbReference type="ARBA" id="ARBA00037847"/>
    </source>
</evidence>
<evidence type="ECO:0000256" key="5">
    <source>
        <dbReference type="ARBA" id="ARBA00022989"/>
    </source>
</evidence>
<evidence type="ECO:0000256" key="3">
    <source>
        <dbReference type="ARBA" id="ARBA00022692"/>
    </source>
</evidence>
<evidence type="ECO:0000256" key="2">
    <source>
        <dbReference type="ARBA" id="ARBA00022475"/>
    </source>
</evidence>
<feature type="region of interest" description="Disordered" evidence="10">
    <location>
        <begin position="825"/>
        <end position="844"/>
    </location>
</feature>
<comment type="subcellular location">
    <subcellularLocation>
        <location evidence="1">Cell membrane</location>
    </subcellularLocation>
    <subcellularLocation>
        <location evidence="9">Endomembrane system</location>
        <topology evidence="9">Single-pass membrane protein</topology>
    </subcellularLocation>
</comment>
<dbReference type="EMBL" id="CAMXCT010004445">
    <property type="protein sequence ID" value="CAI4009002.1"/>
    <property type="molecule type" value="Genomic_DNA"/>
</dbReference>
<accession>A0A9P1DGG9</accession>